<evidence type="ECO:0000313" key="2">
    <source>
        <dbReference type="Proteomes" id="UP000325617"/>
    </source>
</evidence>
<dbReference type="Proteomes" id="UP000325617">
    <property type="component" value="Genome"/>
</dbReference>
<accession>A0A5J6TD50</accession>
<dbReference type="SMR" id="A0A5J6TD50"/>
<protein>
    <recommendedName>
        <fullName evidence="3">Gene 86 protein</fullName>
    </recommendedName>
</protein>
<evidence type="ECO:0008006" key="3">
    <source>
        <dbReference type="Google" id="ProtNLM"/>
    </source>
</evidence>
<proteinExistence type="predicted"/>
<reference evidence="1 2" key="1">
    <citation type="submission" date="2019-07" db="EMBL/GenBank/DDBJ databases">
        <authorList>
            <person name="Huang-Queiroz A."/>
            <person name="Cameron N."/>
            <person name="Achayaraj G."/>
            <person name="Adepoju O.W."/>
            <person name="Ahsan E."/>
            <person name="Andoh P.A."/>
            <person name="Avalos H.F."/>
            <person name="Challa S."/>
            <person name="Douglas K.C."/>
            <person name="Foster M.P."/>
            <person name="Guardado-Cruz I.V."/>
            <person name="Harris N.A."/>
            <person name="Hess T.M."/>
            <person name="Hughes J.R."/>
            <person name="James T.J."/>
            <person name="Jimenez S.V."/>
            <person name="Munjwani D.P."/>
            <person name="Nafziger E.H."/>
            <person name="Olowe B.N."/>
            <person name="Owusu H.S."/>
            <person name="Pai V.S."/>
            <person name="Paudel S."/>
            <person name="Sanchez-Lopez J.S."/>
            <person name="Smith R.Q."/>
            <person name="Sossah S.M."/>
            <person name="Vo A.T."/>
            <person name="Bonilla Y.A."/>
            <person name="Do E.N."/>
            <person name="Liu A."/>
            <person name="Okonkwo C."/>
            <person name="Forsyth M.H."/>
            <person name="Saha M.S."/>
            <person name="Warner M.H."/>
            <person name="Garlena R.A."/>
            <person name="Russell D.A."/>
            <person name="Pope W.H."/>
            <person name="Jacobs-Sera D."/>
            <person name="Hatfull G.F."/>
        </authorList>
    </citation>
    <scope>NUCLEOTIDE SEQUENCE [LARGE SCALE GENOMIC DNA]</scope>
</reference>
<sequence length="88" mass="10064">MANNYRYVEAVRDAEGFIIDGDYAAWDCSRCGHEAQRYRGQSDVDCRNCGACYNASGQRLRDDWRGNPSAWDDEVGDLEGFELQHSDY</sequence>
<name>A0A5J6TD50_BPMD2</name>
<dbReference type="EMBL" id="MN234169">
    <property type="protein sequence ID" value="QFG08841.1"/>
    <property type="molecule type" value="Genomic_DNA"/>
</dbReference>
<evidence type="ECO:0000313" key="1">
    <source>
        <dbReference type="EMBL" id="QFG08841.1"/>
    </source>
</evidence>
<gene>
    <name evidence="1" type="primary">83</name>
    <name evidence="1" type="ORF">SEA_NAJI_83</name>
</gene>
<organism evidence="1 2">
    <name type="scientific">Mycobacterium phage Naji</name>
    <dbReference type="NCBI Taxonomy" id="2599872"/>
    <lineage>
        <taxon>Viruses</taxon>
        <taxon>Duplodnaviria</taxon>
        <taxon>Heunggongvirae</taxon>
        <taxon>Uroviricota</taxon>
        <taxon>Caudoviricetes</taxon>
        <taxon>Fromanvirus</taxon>
        <taxon>Mycobacterium phage D29</taxon>
    </lineage>
</organism>